<feature type="compositionally biased region" description="Basic residues" evidence="1">
    <location>
        <begin position="41"/>
        <end position="60"/>
    </location>
</feature>
<evidence type="ECO:0000313" key="3">
    <source>
        <dbReference type="Proteomes" id="UP000195062"/>
    </source>
</evidence>
<feature type="compositionally biased region" description="Basic and acidic residues" evidence="1">
    <location>
        <begin position="26"/>
        <end position="40"/>
    </location>
</feature>
<gene>
    <name evidence="2" type="ORF">CMMCAS07_14155</name>
</gene>
<proteinExistence type="predicted"/>
<dbReference type="AlphaFoldDB" id="A0A251XFX2"/>
<protein>
    <submittedName>
        <fullName evidence="2">Uncharacterized protein</fullName>
    </submittedName>
</protein>
<organism evidence="2 3">
    <name type="scientific">Clavibacter michiganensis subsp. michiganensis</name>
    <dbReference type="NCBI Taxonomy" id="33013"/>
    <lineage>
        <taxon>Bacteria</taxon>
        <taxon>Bacillati</taxon>
        <taxon>Actinomycetota</taxon>
        <taxon>Actinomycetes</taxon>
        <taxon>Micrococcales</taxon>
        <taxon>Microbacteriaceae</taxon>
        <taxon>Clavibacter</taxon>
    </lineage>
</organism>
<keyword evidence="3" id="KW-1185">Reference proteome</keyword>
<feature type="compositionally biased region" description="Low complexity" evidence="1">
    <location>
        <begin position="64"/>
        <end position="85"/>
    </location>
</feature>
<accession>A0A251XFX2</accession>
<evidence type="ECO:0000256" key="1">
    <source>
        <dbReference type="SAM" id="MobiDB-lite"/>
    </source>
</evidence>
<reference evidence="2 3" key="1">
    <citation type="submission" date="2016-08" db="EMBL/GenBank/DDBJ databases">
        <title>Genome sequence of Clavibacter michiganensis subsp. michiganensis strain CASJ007.</title>
        <authorList>
            <person name="Thapa S.P."/>
            <person name="Coaker G."/>
        </authorList>
    </citation>
    <scope>NUCLEOTIDE SEQUENCE [LARGE SCALE GENOMIC DNA]</scope>
    <source>
        <strain evidence="2">CASJ007</strain>
    </source>
</reference>
<evidence type="ECO:0000313" key="2">
    <source>
        <dbReference type="EMBL" id="OUE01448.1"/>
    </source>
</evidence>
<feature type="region of interest" description="Disordered" evidence="1">
    <location>
        <begin position="26"/>
        <end position="94"/>
    </location>
</feature>
<sequence length="107" mass="11433">MDAGEGAEAGVEVVIMVTLPTRAAREGCGRPRVRRADRTTKPTRAHRARVGFVVRGRRQERRASSSSPRGSRTSASSGSTGSTESWKWSPCCSTPLTTASRIISTAT</sequence>
<dbReference type="EMBL" id="MDHH01000003">
    <property type="protein sequence ID" value="OUE01448.1"/>
    <property type="molecule type" value="Genomic_DNA"/>
</dbReference>
<dbReference type="Proteomes" id="UP000195062">
    <property type="component" value="Unassembled WGS sequence"/>
</dbReference>
<comment type="caution">
    <text evidence="2">The sequence shown here is derived from an EMBL/GenBank/DDBJ whole genome shotgun (WGS) entry which is preliminary data.</text>
</comment>
<name>A0A251XFX2_CLAMM</name>